<comment type="caution">
    <text evidence="4">The sequence shown here is derived from an EMBL/GenBank/DDBJ whole genome shotgun (WGS) entry which is preliminary data.</text>
</comment>
<dbReference type="EMBL" id="BRPK01000018">
    <property type="protein sequence ID" value="GLB44884.1"/>
    <property type="molecule type" value="Genomic_DNA"/>
</dbReference>
<feature type="transmembrane region" description="Helical" evidence="2">
    <location>
        <begin position="7"/>
        <end position="26"/>
    </location>
</feature>
<proteinExistence type="predicted"/>
<sequence>MWFAAHFSCVFAGDLLITVLTAYHLLKSRKDVLPQTVGILRALVRLTFQTAAPASLCAMLNLIMTQTHLDVDKLLGQQNLISIAFNQALPKLYAFSMMWTLNARRSIRAGSSFSHSHSGRGDVELSAYGARIQVRTQTTTQHIDFKDPETDDTNDHAEGFKRTGGASP</sequence>
<organism evidence="4 5">
    <name type="scientific">Lyophyllum shimeji</name>
    <name type="common">Hon-shimeji</name>
    <name type="synonym">Tricholoma shimeji</name>
    <dbReference type="NCBI Taxonomy" id="47721"/>
    <lineage>
        <taxon>Eukaryota</taxon>
        <taxon>Fungi</taxon>
        <taxon>Dikarya</taxon>
        <taxon>Basidiomycota</taxon>
        <taxon>Agaricomycotina</taxon>
        <taxon>Agaricomycetes</taxon>
        <taxon>Agaricomycetidae</taxon>
        <taxon>Agaricales</taxon>
        <taxon>Tricholomatineae</taxon>
        <taxon>Lyophyllaceae</taxon>
        <taxon>Lyophyllum</taxon>
    </lineage>
</organism>
<feature type="domain" description="DUF6534" evidence="3">
    <location>
        <begin position="12"/>
        <end position="106"/>
    </location>
</feature>
<name>A0A9P3Q0E0_LYOSH</name>
<dbReference type="PANTHER" id="PTHR40465:SF1">
    <property type="entry name" value="DUF6534 DOMAIN-CONTAINING PROTEIN"/>
    <property type="match status" value="1"/>
</dbReference>
<dbReference type="Pfam" id="PF20152">
    <property type="entry name" value="DUF6534"/>
    <property type="match status" value="1"/>
</dbReference>
<evidence type="ECO:0000256" key="1">
    <source>
        <dbReference type="SAM" id="MobiDB-lite"/>
    </source>
</evidence>
<keyword evidence="2" id="KW-1133">Transmembrane helix</keyword>
<dbReference type="InterPro" id="IPR045339">
    <property type="entry name" value="DUF6534"/>
</dbReference>
<evidence type="ECO:0000256" key="2">
    <source>
        <dbReference type="SAM" id="Phobius"/>
    </source>
</evidence>
<evidence type="ECO:0000313" key="5">
    <source>
        <dbReference type="Proteomes" id="UP001063166"/>
    </source>
</evidence>
<feature type="compositionally biased region" description="Basic and acidic residues" evidence="1">
    <location>
        <begin position="143"/>
        <end position="161"/>
    </location>
</feature>
<evidence type="ECO:0000313" key="4">
    <source>
        <dbReference type="EMBL" id="GLB44884.1"/>
    </source>
</evidence>
<gene>
    <name evidence="4" type="ORF">LshimejAT787_1802210</name>
</gene>
<protein>
    <recommendedName>
        <fullName evidence="3">DUF6534 domain-containing protein</fullName>
    </recommendedName>
</protein>
<reference evidence="4" key="1">
    <citation type="submission" date="2022-07" db="EMBL/GenBank/DDBJ databases">
        <title>The genome of Lyophyllum shimeji provides insight into the initial evolution of ectomycorrhizal fungal genome.</title>
        <authorList>
            <person name="Kobayashi Y."/>
            <person name="Shibata T."/>
            <person name="Hirakawa H."/>
            <person name="Shigenobu S."/>
            <person name="Nishiyama T."/>
            <person name="Yamada A."/>
            <person name="Hasebe M."/>
            <person name="Kawaguchi M."/>
        </authorList>
    </citation>
    <scope>NUCLEOTIDE SEQUENCE</scope>
    <source>
        <strain evidence="4">AT787</strain>
    </source>
</reference>
<dbReference type="Proteomes" id="UP001063166">
    <property type="component" value="Unassembled WGS sequence"/>
</dbReference>
<feature type="region of interest" description="Disordered" evidence="1">
    <location>
        <begin position="139"/>
        <end position="168"/>
    </location>
</feature>
<keyword evidence="2" id="KW-0812">Transmembrane</keyword>
<keyword evidence="2" id="KW-0472">Membrane</keyword>
<dbReference type="PANTHER" id="PTHR40465">
    <property type="entry name" value="CHROMOSOME 1, WHOLE GENOME SHOTGUN SEQUENCE"/>
    <property type="match status" value="1"/>
</dbReference>
<dbReference type="AlphaFoldDB" id="A0A9P3Q0E0"/>
<dbReference type="OrthoDB" id="3026875at2759"/>
<evidence type="ECO:0000259" key="3">
    <source>
        <dbReference type="Pfam" id="PF20152"/>
    </source>
</evidence>
<keyword evidence="5" id="KW-1185">Reference proteome</keyword>
<accession>A0A9P3Q0E0</accession>